<feature type="transmembrane region" description="Helical" evidence="1">
    <location>
        <begin position="80"/>
        <end position="99"/>
    </location>
</feature>
<dbReference type="KEGG" id="mbr:MONBRDRAFT_31609"/>
<keyword evidence="3" id="KW-1185">Reference proteome</keyword>
<dbReference type="EMBL" id="CH991545">
    <property type="protein sequence ID" value="EDQ91382.1"/>
    <property type="molecule type" value="Genomic_DNA"/>
</dbReference>
<accession>A9UU94</accession>
<dbReference type="GeneID" id="5889158"/>
<organism evidence="2 3">
    <name type="scientific">Monosiga brevicollis</name>
    <name type="common">Choanoflagellate</name>
    <dbReference type="NCBI Taxonomy" id="81824"/>
    <lineage>
        <taxon>Eukaryota</taxon>
        <taxon>Choanoflagellata</taxon>
        <taxon>Craspedida</taxon>
        <taxon>Salpingoecidae</taxon>
        <taxon>Monosiga</taxon>
    </lineage>
</organism>
<evidence type="ECO:0000313" key="2">
    <source>
        <dbReference type="EMBL" id="EDQ91382.1"/>
    </source>
</evidence>
<evidence type="ECO:0000313" key="3">
    <source>
        <dbReference type="Proteomes" id="UP000001357"/>
    </source>
</evidence>
<reference evidence="2 3" key="1">
    <citation type="journal article" date="2008" name="Nature">
        <title>The genome of the choanoflagellate Monosiga brevicollis and the origin of metazoans.</title>
        <authorList>
            <consortium name="JGI Sequencing"/>
            <person name="King N."/>
            <person name="Westbrook M.J."/>
            <person name="Young S.L."/>
            <person name="Kuo A."/>
            <person name="Abedin M."/>
            <person name="Chapman J."/>
            <person name="Fairclough S."/>
            <person name="Hellsten U."/>
            <person name="Isogai Y."/>
            <person name="Letunic I."/>
            <person name="Marr M."/>
            <person name="Pincus D."/>
            <person name="Putnam N."/>
            <person name="Rokas A."/>
            <person name="Wright K.J."/>
            <person name="Zuzow R."/>
            <person name="Dirks W."/>
            <person name="Good M."/>
            <person name="Goodstein D."/>
            <person name="Lemons D."/>
            <person name="Li W."/>
            <person name="Lyons J.B."/>
            <person name="Morris A."/>
            <person name="Nichols S."/>
            <person name="Richter D.J."/>
            <person name="Salamov A."/>
            <person name="Bork P."/>
            <person name="Lim W.A."/>
            <person name="Manning G."/>
            <person name="Miller W.T."/>
            <person name="McGinnis W."/>
            <person name="Shapiro H."/>
            <person name="Tjian R."/>
            <person name="Grigoriev I.V."/>
            <person name="Rokhsar D."/>
        </authorList>
    </citation>
    <scope>NUCLEOTIDE SEQUENCE [LARGE SCALE GENOMIC DNA]</scope>
    <source>
        <strain evidence="3">MX1 / ATCC 50154</strain>
    </source>
</reference>
<dbReference type="InParanoid" id="A9UU94"/>
<protein>
    <submittedName>
        <fullName evidence="2">Uncharacterized protein</fullName>
    </submittedName>
</protein>
<keyword evidence="1" id="KW-0472">Membrane</keyword>
<dbReference type="RefSeq" id="XP_001743804.1">
    <property type="nucleotide sequence ID" value="XM_001743752.1"/>
</dbReference>
<dbReference type="AlphaFoldDB" id="A9UU94"/>
<keyword evidence="1" id="KW-0812">Transmembrane</keyword>
<gene>
    <name evidence="2" type="ORF">MONBRDRAFT_31609</name>
</gene>
<feature type="transmembrane region" description="Helical" evidence="1">
    <location>
        <begin position="39"/>
        <end position="59"/>
    </location>
</feature>
<proteinExistence type="predicted"/>
<dbReference type="Proteomes" id="UP000001357">
    <property type="component" value="Unassembled WGS sequence"/>
</dbReference>
<name>A9UU94_MONBE</name>
<sequence length="361" mass="40688">MGVSTIALAAGVAPLLLATLVRLGGNIGTPIVADDPSRPHIFLIPYVGLAFFPLAFALFRELKSCSCAGPLNAVKNGLCNVAFGAFLLHCFLTFFYGNINNDAWSNSIMIDVIAPPEFFVNMTMVPEEMRLTSDVKLWARKEILDGPHLDIDAIAASKCQRRAYARFMFHEILPQSRIARLLKQGVMFGGVWAQHTSSFAERANVSKVYTDHAYGNDVAFNKYIIRPLWVDRFNIYGDFDHKDLQEKHWTVSSPAPLHEGQHIAYDAKASGQTWNDARFIMDQYSCMAEGMWLESFIGRRFCFRKIMDATETYSMEGTLHHPYLADKDVTYPSGSIDDCDKPYVRAVLTKGLHWTRDTYLC</sequence>
<evidence type="ECO:0000256" key="1">
    <source>
        <dbReference type="SAM" id="Phobius"/>
    </source>
</evidence>
<keyword evidence="1" id="KW-1133">Transmembrane helix</keyword>